<dbReference type="InterPro" id="IPR006685">
    <property type="entry name" value="MscS_channel_2nd"/>
</dbReference>
<feature type="transmembrane region" description="Helical" evidence="8">
    <location>
        <begin position="277"/>
        <end position="301"/>
    </location>
</feature>
<dbReference type="InterPro" id="IPR022249">
    <property type="entry name" value="DUF3772"/>
</dbReference>
<dbReference type="InterPro" id="IPR011014">
    <property type="entry name" value="MscS_channel_TM-2"/>
</dbReference>
<feature type="region of interest" description="Disordered" evidence="7">
    <location>
        <begin position="807"/>
        <end position="847"/>
    </location>
</feature>
<dbReference type="InterPro" id="IPR049278">
    <property type="entry name" value="MS_channel_C"/>
</dbReference>
<evidence type="ECO:0000256" key="3">
    <source>
        <dbReference type="ARBA" id="ARBA00022475"/>
    </source>
</evidence>
<dbReference type="SUPFAM" id="SSF82689">
    <property type="entry name" value="Mechanosensitive channel protein MscS (YggB), C-terminal domain"/>
    <property type="match status" value="1"/>
</dbReference>
<dbReference type="EMBL" id="FOTQ01000004">
    <property type="protein sequence ID" value="SFM17570.1"/>
    <property type="molecule type" value="Genomic_DNA"/>
</dbReference>
<dbReference type="GO" id="GO:0005886">
    <property type="term" value="C:plasma membrane"/>
    <property type="evidence" value="ECO:0007669"/>
    <property type="project" value="UniProtKB-SubCell"/>
</dbReference>
<dbReference type="PANTHER" id="PTHR30347">
    <property type="entry name" value="POTASSIUM CHANNEL RELATED"/>
    <property type="match status" value="1"/>
</dbReference>
<keyword evidence="4 8" id="KW-0812">Transmembrane</keyword>
<keyword evidence="13" id="KW-1185">Reference proteome</keyword>
<evidence type="ECO:0000256" key="6">
    <source>
        <dbReference type="ARBA" id="ARBA00023136"/>
    </source>
</evidence>
<feature type="transmembrane region" description="Helical" evidence="8">
    <location>
        <begin position="552"/>
        <end position="569"/>
    </location>
</feature>
<dbReference type="Gene3D" id="2.30.30.60">
    <property type="match status" value="1"/>
</dbReference>
<feature type="compositionally biased region" description="Acidic residues" evidence="7">
    <location>
        <begin position="834"/>
        <end position="847"/>
    </location>
</feature>
<dbReference type="GO" id="GO:0008381">
    <property type="term" value="F:mechanosensitive monoatomic ion channel activity"/>
    <property type="evidence" value="ECO:0007669"/>
    <property type="project" value="UniProtKB-ARBA"/>
</dbReference>
<organism evidence="12 13">
    <name type="scientific">Shimia aestuarii</name>
    <dbReference type="NCBI Taxonomy" id="254406"/>
    <lineage>
        <taxon>Bacteria</taxon>
        <taxon>Pseudomonadati</taxon>
        <taxon>Pseudomonadota</taxon>
        <taxon>Alphaproteobacteria</taxon>
        <taxon>Rhodobacterales</taxon>
        <taxon>Roseobacteraceae</taxon>
    </lineage>
</organism>
<feature type="transmembrane region" description="Helical" evidence="8">
    <location>
        <begin position="238"/>
        <end position="256"/>
    </location>
</feature>
<evidence type="ECO:0000313" key="13">
    <source>
        <dbReference type="Proteomes" id="UP000199144"/>
    </source>
</evidence>
<dbReference type="Pfam" id="PF21082">
    <property type="entry name" value="MS_channel_3rd"/>
    <property type="match status" value="1"/>
</dbReference>
<evidence type="ECO:0000313" key="12">
    <source>
        <dbReference type="EMBL" id="SFM17570.1"/>
    </source>
</evidence>
<evidence type="ECO:0000256" key="2">
    <source>
        <dbReference type="ARBA" id="ARBA00008017"/>
    </source>
</evidence>
<dbReference type="InterPro" id="IPR010920">
    <property type="entry name" value="LSM_dom_sf"/>
</dbReference>
<feature type="domain" description="Mechanosensitive ion channel MscS" evidence="9">
    <location>
        <begin position="635"/>
        <end position="702"/>
    </location>
</feature>
<dbReference type="SUPFAM" id="SSF50182">
    <property type="entry name" value="Sm-like ribonucleoproteins"/>
    <property type="match status" value="1"/>
</dbReference>
<dbReference type="InterPro" id="IPR023408">
    <property type="entry name" value="MscS_beta-dom_sf"/>
</dbReference>
<dbReference type="PANTHER" id="PTHR30347:SF1">
    <property type="entry name" value="MECHANOSENSITIVE CHANNEL MSCK"/>
    <property type="match status" value="1"/>
</dbReference>
<dbReference type="InterPro" id="IPR052702">
    <property type="entry name" value="MscS-like_channel"/>
</dbReference>
<feature type="domain" description="DUF3772" evidence="10">
    <location>
        <begin position="165"/>
        <end position="218"/>
    </location>
</feature>
<accession>A0A1I4NQE6</accession>
<sequence length="847" mass="93554">MGFLVRFLGVLVALVFWGGATPLLAQQDTPSLEATEPGGNETDEASQADQTSEALTSAGHTRLSQRQIDFLNDWTATARRAENTIEANRASIAALEGLREEVAGYRAIFSKTRDDSTARLNTLQAQLDALGPAPEDGKAEPIEIATLRAEIKEKMEELRVPVLITRENFTRADGIISEIDRLIRERRAAQILQRTVSPLNPAHWSRALEDYADGIRDVITETRVNLRNKVEQKLLRKSAPVVLVLLAFGFLFLLRGRPWAEWFGNKLRRLGGRGTGVWRFVVSLGRIVIPLVGVLLISVALVTSQVLGLRGQLVLEQVPQWAAMLLGYRWLADRLYPKRDEDCFFGMSTQNRGAARRNLTALGVMLVTFDVLRLFEVIENLPDSSRAVVGFIPILVTSLLLFRLRQVILREVVRRREENETADIRLGIFRFAPTLRMITLVVAFTTPILAAVGYARLAELGQYAYIQTLGLYGLLLVLQKFFVDLYAWLSRKGLAAVEEGVAPFFIGMILVLLAFPLLALIWGARMFELTELWQQFLEGVPIGETRITPVDFLTFVIVFVIGYTLTRMFQGALRNNLLPKTSLDAGGQTAVVSGVGYVGIFLAALIAVAMAGIDLSGLAIVAGALSVGIGFGLQTIVSNFVSGIILLIERPVSEGDWIEVGGQMGYVRDISVRSTRIETFDRTDVIVPNSDLISGTVTNYTRGNTVGRVIVPVGVAYGTDTRLVERILREIAEAHPMVLGNPAPNVVFQGFGADSLDFEIRAILRDVNWMLSVKSEMNHEIARRFVEAGIEIPFAQRDIWIRNPEALVPGEKSTNPEKPAETAQVSETMRPDMQDFDGGADGEGDNR</sequence>
<feature type="domain" description="Mechanosensitive ion channel MscS C-terminal" evidence="11">
    <location>
        <begin position="710"/>
        <end position="792"/>
    </location>
</feature>
<feature type="region of interest" description="Disordered" evidence="7">
    <location>
        <begin position="30"/>
        <end position="61"/>
    </location>
</feature>
<dbReference type="AlphaFoldDB" id="A0A1I4NQE6"/>
<feature type="transmembrane region" description="Helical" evidence="8">
    <location>
        <begin position="469"/>
        <end position="489"/>
    </location>
</feature>
<dbReference type="Pfam" id="PF00924">
    <property type="entry name" value="MS_channel_2nd"/>
    <property type="match status" value="1"/>
</dbReference>
<dbReference type="SUPFAM" id="SSF82861">
    <property type="entry name" value="Mechanosensitive channel protein MscS (YggB), transmembrane region"/>
    <property type="match status" value="1"/>
</dbReference>
<dbReference type="Pfam" id="PF12607">
    <property type="entry name" value="DUF3772"/>
    <property type="match status" value="1"/>
</dbReference>
<feature type="compositionally biased region" description="Polar residues" evidence="7">
    <location>
        <begin position="47"/>
        <end position="61"/>
    </location>
</feature>
<evidence type="ECO:0000256" key="4">
    <source>
        <dbReference type="ARBA" id="ARBA00022692"/>
    </source>
</evidence>
<comment type="similarity">
    <text evidence="2">Belongs to the MscS (TC 1.A.23) family.</text>
</comment>
<feature type="transmembrane region" description="Helical" evidence="8">
    <location>
        <begin position="435"/>
        <end position="457"/>
    </location>
</feature>
<evidence type="ECO:0000256" key="1">
    <source>
        <dbReference type="ARBA" id="ARBA00004651"/>
    </source>
</evidence>
<protein>
    <submittedName>
        <fullName evidence="12">Small-conductance mechanosensitive channel</fullName>
    </submittedName>
</protein>
<feature type="transmembrane region" description="Helical" evidence="8">
    <location>
        <begin position="501"/>
        <end position="524"/>
    </location>
</feature>
<dbReference type="STRING" id="254406.SAMN04488042_104306"/>
<dbReference type="RefSeq" id="WP_165610072.1">
    <property type="nucleotide sequence ID" value="NZ_FOTQ01000004.1"/>
</dbReference>
<name>A0A1I4NQE6_9RHOB</name>
<evidence type="ECO:0000256" key="8">
    <source>
        <dbReference type="SAM" id="Phobius"/>
    </source>
</evidence>
<feature type="transmembrane region" description="Helical" evidence="8">
    <location>
        <begin position="590"/>
        <end position="613"/>
    </location>
</feature>
<reference evidence="12 13" key="1">
    <citation type="submission" date="2016-10" db="EMBL/GenBank/DDBJ databases">
        <authorList>
            <person name="de Groot N.N."/>
        </authorList>
    </citation>
    <scope>NUCLEOTIDE SEQUENCE [LARGE SCALE GENOMIC DNA]</scope>
    <source>
        <strain evidence="12 13">DSM 15283</strain>
    </source>
</reference>
<dbReference type="InterPro" id="IPR011066">
    <property type="entry name" value="MscS_channel_C_sf"/>
</dbReference>
<comment type="subcellular location">
    <subcellularLocation>
        <location evidence="1">Cell membrane</location>
        <topology evidence="1">Multi-pass membrane protein</topology>
    </subcellularLocation>
</comment>
<proteinExistence type="inferred from homology"/>
<feature type="transmembrane region" description="Helical" evidence="8">
    <location>
        <begin position="619"/>
        <end position="648"/>
    </location>
</feature>
<keyword evidence="5 8" id="KW-1133">Transmembrane helix</keyword>
<evidence type="ECO:0000259" key="11">
    <source>
        <dbReference type="Pfam" id="PF21082"/>
    </source>
</evidence>
<keyword evidence="6 8" id="KW-0472">Membrane</keyword>
<dbReference type="Gene3D" id="3.30.70.100">
    <property type="match status" value="1"/>
</dbReference>
<evidence type="ECO:0000256" key="5">
    <source>
        <dbReference type="ARBA" id="ARBA00022989"/>
    </source>
</evidence>
<keyword evidence="3" id="KW-1003">Cell membrane</keyword>
<evidence type="ECO:0000259" key="9">
    <source>
        <dbReference type="Pfam" id="PF00924"/>
    </source>
</evidence>
<evidence type="ECO:0000256" key="7">
    <source>
        <dbReference type="SAM" id="MobiDB-lite"/>
    </source>
</evidence>
<evidence type="ECO:0000259" key="10">
    <source>
        <dbReference type="Pfam" id="PF12607"/>
    </source>
</evidence>
<dbReference type="Proteomes" id="UP000199144">
    <property type="component" value="Unassembled WGS sequence"/>
</dbReference>
<gene>
    <name evidence="12" type="ORF">SAMN04488042_104306</name>
</gene>
<dbReference type="Gene3D" id="1.10.287.1260">
    <property type="match status" value="1"/>
</dbReference>